<sequence length="154" mass="17942">MKKIIYYIFTILLYHDLANAHSSQEWKNLDLSLAEMDTALKINQIPFNNPSTYKQWNSLYKQIRNPKIRIGATFEQIQLLQLLESFIEDLDTIITSRTAFYSNLTKKILSTIQVLKKAGTSYLQLYNNSSSTDNSDDEMNDDVFKDIPTIKRSY</sequence>
<name>A0A0D2K4R5_9BACT</name>
<organism evidence="1 2">
    <name type="scientific">candidate division TM6 bacterium JCVI TM6SC1</name>
    <dbReference type="NCBI Taxonomy" id="1306947"/>
    <lineage>
        <taxon>Bacteria</taxon>
        <taxon>Candidatus Babelota</taxon>
        <taxon>Vermiphilus</taxon>
    </lineage>
</organism>
<protein>
    <submittedName>
        <fullName evidence="1">Uncharacterized protein</fullName>
    </submittedName>
</protein>
<proteinExistence type="predicted"/>
<evidence type="ECO:0000313" key="1">
    <source>
        <dbReference type="EMBL" id="KIX85197.1"/>
    </source>
</evidence>
<evidence type="ECO:0000313" key="2">
    <source>
        <dbReference type="Proteomes" id="UP000032214"/>
    </source>
</evidence>
<dbReference type="Proteomes" id="UP000032214">
    <property type="component" value="Unassembled WGS sequence"/>
</dbReference>
<reference evidence="1 2" key="1">
    <citation type="journal article" date="2013" name="Proc. Natl. Acad. Sci. U.S.A.">
        <title>Candidate phylum TM6 genome recovered from a hospital sink biofilm provides genomic insights into this uncultivated phylum.</title>
        <authorList>
            <person name="McLean J.S."/>
            <person name="Lombardo M.J."/>
            <person name="Badger J.H."/>
            <person name="Edlund A."/>
            <person name="Novotny M."/>
            <person name="Yee-Greenbaum J."/>
            <person name="Vyahhi N."/>
            <person name="Hall A.P."/>
            <person name="Yang Y."/>
            <person name="Dupont C.L."/>
            <person name="Ziegler M.G."/>
            <person name="Chitsaz H."/>
            <person name="Allen A.E."/>
            <person name="Yooseph S."/>
            <person name="Tesler G."/>
            <person name="Pevzner P.A."/>
            <person name="Friedman R.M."/>
            <person name="Nealson K.H."/>
            <person name="Venter J.C."/>
            <person name="Lasken R.S."/>
        </authorList>
    </citation>
    <scope>NUCLEOTIDE SEQUENCE [LARGE SCALE GENOMIC DNA]</scope>
    <source>
        <strain evidence="1 2">TM6SC1</strain>
    </source>
</reference>
<comment type="caution">
    <text evidence="1">The sequence shown here is derived from an EMBL/GenBank/DDBJ whole genome shotgun (WGS) entry which is preliminary data.</text>
</comment>
<keyword evidence="2" id="KW-1185">Reference proteome</keyword>
<dbReference type="AlphaFoldDB" id="A0A0D2K4R5"/>
<dbReference type="EMBL" id="ARQD01000002">
    <property type="protein sequence ID" value="KIX85197.1"/>
    <property type="molecule type" value="Genomic_DNA"/>
</dbReference>
<gene>
    <name evidence="1" type="ORF">J120_02580</name>
</gene>
<accession>A0A0D2K4R5</accession>